<dbReference type="OrthoDB" id="282253at2759"/>
<dbReference type="EMBL" id="CAJJDN010000011">
    <property type="protein sequence ID" value="CAD8057523.1"/>
    <property type="molecule type" value="Genomic_DNA"/>
</dbReference>
<evidence type="ECO:0000313" key="1">
    <source>
        <dbReference type="EMBL" id="CAD8057523.1"/>
    </source>
</evidence>
<dbReference type="AlphaFoldDB" id="A0A8S1KVE4"/>
<protein>
    <submittedName>
        <fullName evidence="1">Uncharacterized protein</fullName>
    </submittedName>
</protein>
<organism evidence="1 2">
    <name type="scientific">Paramecium sonneborni</name>
    <dbReference type="NCBI Taxonomy" id="65129"/>
    <lineage>
        <taxon>Eukaryota</taxon>
        <taxon>Sar</taxon>
        <taxon>Alveolata</taxon>
        <taxon>Ciliophora</taxon>
        <taxon>Intramacronucleata</taxon>
        <taxon>Oligohymenophorea</taxon>
        <taxon>Peniculida</taxon>
        <taxon>Parameciidae</taxon>
        <taxon>Paramecium</taxon>
    </lineage>
</organism>
<proteinExistence type="predicted"/>
<comment type="caution">
    <text evidence="1">The sequence shown here is derived from an EMBL/GenBank/DDBJ whole genome shotgun (WGS) entry which is preliminary data.</text>
</comment>
<keyword evidence="2" id="KW-1185">Reference proteome</keyword>
<gene>
    <name evidence="1" type="ORF">PSON_ATCC_30995.1.T0110260</name>
</gene>
<name>A0A8S1KVE4_9CILI</name>
<evidence type="ECO:0000313" key="2">
    <source>
        <dbReference type="Proteomes" id="UP000692954"/>
    </source>
</evidence>
<sequence length="161" mass="19982">MRRIHEWTQFFQMQEKLFLKKPIYILRYFMIYKDQMNPIMREVYKFNPTQKLISYKWTIAIISGLTGVTLNTCYNKYFFDEQFVRDPGCSQQIEMPFVYCLYRLFWYQLFCIAHGHPLDRFRDTDFINAKIRADHYEYYQKHRDSTFDFMQLGELEQFDLE</sequence>
<accession>A0A8S1KVE4</accession>
<dbReference type="Proteomes" id="UP000692954">
    <property type="component" value="Unassembled WGS sequence"/>
</dbReference>
<reference evidence="1" key="1">
    <citation type="submission" date="2021-01" db="EMBL/GenBank/DDBJ databases">
        <authorList>
            <consortium name="Genoscope - CEA"/>
            <person name="William W."/>
        </authorList>
    </citation>
    <scope>NUCLEOTIDE SEQUENCE</scope>
</reference>